<dbReference type="InterPro" id="IPR024078">
    <property type="entry name" value="LmbE-like_dom_sf"/>
</dbReference>
<dbReference type="EMBL" id="BOQE01000001">
    <property type="protein sequence ID" value="GIM47151.1"/>
    <property type="molecule type" value="Genomic_DNA"/>
</dbReference>
<dbReference type="Pfam" id="PF02585">
    <property type="entry name" value="PIG-L"/>
    <property type="match status" value="1"/>
</dbReference>
<keyword evidence="2" id="KW-1185">Reference proteome</keyword>
<dbReference type="PANTHER" id="PTHR12993">
    <property type="entry name" value="N-ACETYLGLUCOSAMINYL-PHOSPHATIDYLINOSITOL DE-N-ACETYLASE-RELATED"/>
    <property type="match status" value="1"/>
</dbReference>
<protein>
    <recommendedName>
        <fullName evidence="3">LmbE family protein</fullName>
    </recommendedName>
</protein>
<dbReference type="PANTHER" id="PTHR12993:SF29">
    <property type="entry name" value="BLR3841 PROTEIN"/>
    <property type="match status" value="1"/>
</dbReference>
<gene>
    <name evidence="1" type="ORF">DNHGIG_27000</name>
</gene>
<dbReference type="AlphaFoldDB" id="A0AAV4LH27"/>
<dbReference type="Gene3D" id="3.40.50.10320">
    <property type="entry name" value="LmbE-like"/>
    <property type="match status" value="1"/>
</dbReference>
<dbReference type="SUPFAM" id="SSF102588">
    <property type="entry name" value="LmbE-like"/>
    <property type="match status" value="1"/>
</dbReference>
<evidence type="ECO:0000313" key="1">
    <source>
        <dbReference type="EMBL" id="GIM47151.1"/>
    </source>
</evidence>
<sequence>MTLFYKPYLREFLTSSKPLPQAPFSPGERTLIIAPHPDDETLGGGGVIMKALQEKKDVRVVVVTTGDGYRRAAQKAFSVEHPTSELFRKLGELRHEETVRAMRSFGVTENHIYFLGYPDGGMNSLWVRDWDYDHLHRGLNGAEHAPYPFVYEKNAPYCGANVCKNLEEIILQYKPTDIVYPDPEDQHHDHWATNAFVKYTLTKLSYVCNEWEYLVHRGDWPQPWAYDPNKSLEPPKSLENVGAQWFVLPLSRDEATRKYHALKQYSTQVAVMGEFLAAFVRKNDLIERWPKISLPQSDQEPDFRQAGGLPYRVIDDAVSDTVTRELEGEADIRGVAAVLTKDNLFLALETRRNIHKNVEYSFRFRVFRDSSIDRMDLLITDGIIEARTYAKNSLSLPKDASFSVDGNRLWVKLPRSLVNGAKSLYLNADSFVRNQQVDKTAWRLIDLSSR</sequence>
<organism evidence="1 2">
    <name type="scientific">Collibacillus ludicampi</name>
    <dbReference type="NCBI Taxonomy" id="2771369"/>
    <lineage>
        <taxon>Bacteria</taxon>
        <taxon>Bacillati</taxon>
        <taxon>Bacillota</taxon>
        <taxon>Bacilli</taxon>
        <taxon>Bacillales</taxon>
        <taxon>Alicyclobacillaceae</taxon>
        <taxon>Collibacillus</taxon>
    </lineage>
</organism>
<dbReference type="InterPro" id="IPR003737">
    <property type="entry name" value="GlcNAc_PI_deacetylase-related"/>
</dbReference>
<name>A0AAV4LH27_9BACL</name>
<accession>A0AAV4LH27</accession>
<dbReference type="Proteomes" id="UP001057291">
    <property type="component" value="Unassembled WGS sequence"/>
</dbReference>
<proteinExistence type="predicted"/>
<reference evidence="1" key="1">
    <citation type="journal article" date="2023" name="Int. J. Syst. Evol. Microbiol.">
        <title>Collibacillus ludicampi gen. nov., sp. nov., a new soil bacterium of the family Alicyclobacillaceae.</title>
        <authorList>
            <person name="Jojima T."/>
            <person name="Ioku Y."/>
            <person name="Fukuta Y."/>
            <person name="Shirasaka N."/>
            <person name="Matsumura Y."/>
            <person name="Mori M."/>
        </authorList>
    </citation>
    <scope>NUCLEOTIDE SEQUENCE</scope>
    <source>
        <strain evidence="1">TP075</strain>
    </source>
</reference>
<evidence type="ECO:0000313" key="2">
    <source>
        <dbReference type="Proteomes" id="UP001057291"/>
    </source>
</evidence>
<dbReference type="GO" id="GO:0016811">
    <property type="term" value="F:hydrolase activity, acting on carbon-nitrogen (but not peptide) bonds, in linear amides"/>
    <property type="evidence" value="ECO:0007669"/>
    <property type="project" value="TreeGrafter"/>
</dbReference>
<comment type="caution">
    <text evidence="1">The sequence shown here is derived from an EMBL/GenBank/DDBJ whole genome shotgun (WGS) entry which is preliminary data.</text>
</comment>
<evidence type="ECO:0008006" key="3">
    <source>
        <dbReference type="Google" id="ProtNLM"/>
    </source>
</evidence>